<dbReference type="GO" id="GO:0030620">
    <property type="term" value="F:U2 snRNA binding"/>
    <property type="evidence" value="ECO:0007669"/>
    <property type="project" value="EnsemblFungi"/>
</dbReference>
<dbReference type="Proteomes" id="UP000094112">
    <property type="component" value="Unassembled WGS sequence"/>
</dbReference>
<keyword evidence="12" id="KW-1185">Reference proteome</keyword>
<evidence type="ECO:0000313" key="11">
    <source>
        <dbReference type="EMBL" id="ODQ62407.1"/>
    </source>
</evidence>
<dbReference type="AlphaFoldDB" id="A0A1E3PBZ8"/>
<keyword evidence="3" id="KW-0507">mRNA processing</keyword>
<dbReference type="InterPro" id="IPR047575">
    <property type="entry name" value="Sm"/>
</dbReference>
<keyword evidence="6" id="KW-0508">mRNA splicing</keyword>
<evidence type="ECO:0000256" key="6">
    <source>
        <dbReference type="ARBA" id="ARBA00023187"/>
    </source>
</evidence>
<keyword evidence="8" id="KW-0687">Ribonucleoprotein</keyword>
<dbReference type="GO" id="GO:0005730">
    <property type="term" value="C:nucleolus"/>
    <property type="evidence" value="ECO:0007669"/>
    <property type="project" value="EnsemblFungi"/>
</dbReference>
<proteinExistence type="inferred from homology"/>
<dbReference type="InterPro" id="IPR001163">
    <property type="entry name" value="Sm_dom_euk/arc"/>
</dbReference>
<evidence type="ECO:0000256" key="7">
    <source>
        <dbReference type="ARBA" id="ARBA00023242"/>
    </source>
</evidence>
<dbReference type="GO" id="GO:0008266">
    <property type="term" value="F:poly(U) RNA binding"/>
    <property type="evidence" value="ECO:0007669"/>
    <property type="project" value="EnsemblFungi"/>
</dbReference>
<feature type="region of interest" description="Disordered" evidence="9">
    <location>
        <begin position="1"/>
        <end position="35"/>
    </location>
</feature>
<dbReference type="Gene3D" id="2.30.30.100">
    <property type="match status" value="1"/>
</dbReference>
<dbReference type="STRING" id="683960.A0A1E3PBZ8"/>
<dbReference type="SMART" id="SM00651">
    <property type="entry name" value="Sm"/>
    <property type="match status" value="1"/>
</dbReference>
<keyword evidence="7" id="KW-0539">Nucleus</keyword>
<dbReference type="RefSeq" id="XP_019041614.1">
    <property type="nucleotide sequence ID" value="XM_019184408.1"/>
</dbReference>
<dbReference type="GO" id="GO:0000398">
    <property type="term" value="P:mRNA splicing, via spliceosome"/>
    <property type="evidence" value="ECO:0007669"/>
    <property type="project" value="EnsemblFungi"/>
</dbReference>
<keyword evidence="5" id="KW-0694">RNA-binding</keyword>
<dbReference type="OrthoDB" id="274944at2759"/>
<dbReference type="GeneID" id="30201654"/>
<dbReference type="GO" id="GO:0071004">
    <property type="term" value="C:U2-type prespliceosome"/>
    <property type="evidence" value="ECO:0007669"/>
    <property type="project" value="TreeGrafter"/>
</dbReference>
<organism evidence="11 12">
    <name type="scientific">Wickerhamomyces anomalus (strain ATCC 58044 / CBS 1984 / NCYC 433 / NRRL Y-366-8)</name>
    <name type="common">Yeast</name>
    <name type="synonym">Hansenula anomala</name>
    <dbReference type="NCBI Taxonomy" id="683960"/>
    <lineage>
        <taxon>Eukaryota</taxon>
        <taxon>Fungi</taxon>
        <taxon>Dikarya</taxon>
        <taxon>Ascomycota</taxon>
        <taxon>Saccharomycotina</taxon>
        <taxon>Saccharomycetes</taxon>
        <taxon>Phaffomycetales</taxon>
        <taxon>Wickerhamomycetaceae</taxon>
        <taxon>Wickerhamomyces</taxon>
    </lineage>
</organism>
<evidence type="ECO:0000256" key="9">
    <source>
        <dbReference type="SAM" id="MobiDB-lite"/>
    </source>
</evidence>
<dbReference type="PANTHER" id="PTHR10553">
    <property type="entry name" value="SMALL NUCLEAR RIBONUCLEOPROTEIN"/>
    <property type="match status" value="1"/>
</dbReference>
<dbReference type="InterPro" id="IPR017132">
    <property type="entry name" value="Lsm7"/>
</dbReference>
<evidence type="ECO:0000256" key="3">
    <source>
        <dbReference type="ARBA" id="ARBA00022664"/>
    </source>
</evidence>
<dbReference type="GO" id="GO:0046540">
    <property type="term" value="C:U4/U6 x U5 tri-snRNP complex"/>
    <property type="evidence" value="ECO:0007669"/>
    <property type="project" value="EnsemblFungi"/>
</dbReference>
<dbReference type="PANTHER" id="PTHR10553:SF5">
    <property type="entry name" value="U6 SNRNA-ASSOCIATED SM-LIKE PROTEIN LSM7"/>
    <property type="match status" value="1"/>
</dbReference>
<dbReference type="GO" id="GO:0030490">
    <property type="term" value="P:maturation of SSU-rRNA"/>
    <property type="evidence" value="ECO:0007669"/>
    <property type="project" value="EnsemblFungi"/>
</dbReference>
<dbReference type="GO" id="GO:0005682">
    <property type="term" value="C:U5 snRNP"/>
    <property type="evidence" value="ECO:0007669"/>
    <property type="project" value="EnsemblFungi"/>
</dbReference>
<evidence type="ECO:0000259" key="10">
    <source>
        <dbReference type="PROSITE" id="PS52002"/>
    </source>
</evidence>
<evidence type="ECO:0000256" key="5">
    <source>
        <dbReference type="ARBA" id="ARBA00022884"/>
    </source>
</evidence>
<comment type="subcellular location">
    <subcellularLocation>
        <location evidence="1">Nucleus</location>
    </subcellularLocation>
</comment>
<evidence type="ECO:0000256" key="1">
    <source>
        <dbReference type="ARBA" id="ARBA00004123"/>
    </source>
</evidence>
<feature type="domain" description="Sm" evidence="10">
    <location>
        <begin position="34"/>
        <end position="114"/>
    </location>
</feature>
<dbReference type="InterPro" id="IPR010920">
    <property type="entry name" value="LSM_dom_sf"/>
</dbReference>
<dbReference type="CDD" id="cd01729">
    <property type="entry name" value="LSm7"/>
    <property type="match status" value="1"/>
</dbReference>
<dbReference type="GO" id="GO:0008033">
    <property type="term" value="P:tRNA processing"/>
    <property type="evidence" value="ECO:0007669"/>
    <property type="project" value="EnsemblFungi"/>
</dbReference>
<accession>A0A1E3PBZ8</accession>
<reference evidence="11 12" key="1">
    <citation type="journal article" date="2016" name="Proc. Natl. Acad. Sci. U.S.A.">
        <title>Comparative genomics of biotechnologically important yeasts.</title>
        <authorList>
            <person name="Riley R."/>
            <person name="Haridas S."/>
            <person name="Wolfe K.H."/>
            <person name="Lopes M.R."/>
            <person name="Hittinger C.T."/>
            <person name="Goeker M."/>
            <person name="Salamov A.A."/>
            <person name="Wisecaver J.H."/>
            <person name="Long T.M."/>
            <person name="Calvey C.H."/>
            <person name="Aerts A.L."/>
            <person name="Barry K.W."/>
            <person name="Choi C."/>
            <person name="Clum A."/>
            <person name="Coughlan A.Y."/>
            <person name="Deshpande S."/>
            <person name="Douglass A.P."/>
            <person name="Hanson S.J."/>
            <person name="Klenk H.-P."/>
            <person name="LaButti K.M."/>
            <person name="Lapidus A."/>
            <person name="Lindquist E.A."/>
            <person name="Lipzen A.M."/>
            <person name="Meier-Kolthoff J.P."/>
            <person name="Ohm R.A."/>
            <person name="Otillar R.P."/>
            <person name="Pangilinan J.L."/>
            <person name="Peng Y."/>
            <person name="Rokas A."/>
            <person name="Rosa C.A."/>
            <person name="Scheuner C."/>
            <person name="Sibirny A.A."/>
            <person name="Slot J.C."/>
            <person name="Stielow J.B."/>
            <person name="Sun H."/>
            <person name="Kurtzman C.P."/>
            <person name="Blackwell M."/>
            <person name="Grigoriev I.V."/>
            <person name="Jeffries T.W."/>
        </authorList>
    </citation>
    <scope>NUCLEOTIDE SEQUENCE [LARGE SCALE GENOMIC DNA]</scope>
    <source>
        <strain evidence="12">ATCC 58044 / CBS 1984 / NCYC 433 / NRRL Y-366-8</strain>
    </source>
</reference>
<gene>
    <name evidence="11" type="ORF">WICANDRAFT_76577</name>
</gene>
<dbReference type="GO" id="GO:0005688">
    <property type="term" value="C:U6 snRNP"/>
    <property type="evidence" value="ECO:0007669"/>
    <property type="project" value="EnsemblFungi"/>
</dbReference>
<evidence type="ECO:0000256" key="4">
    <source>
        <dbReference type="ARBA" id="ARBA00022728"/>
    </source>
</evidence>
<sequence>MSERNQQQGQQDRQQGRRRNQNQQREKPDGPKRDLILELSRFQDKRIRVKFTHGRQVTGILKGFDQLMNLVLDDVQETLRDPEDESILTEKTRDLGLVVVRGPLLLTIAPVDGSEVIENPFVQPQEE</sequence>
<dbReference type="Pfam" id="PF01423">
    <property type="entry name" value="LSM"/>
    <property type="match status" value="1"/>
</dbReference>
<dbReference type="GO" id="GO:0005732">
    <property type="term" value="C:sno(s)RNA-containing ribonucleoprotein complex"/>
    <property type="evidence" value="ECO:0007669"/>
    <property type="project" value="EnsemblFungi"/>
</dbReference>
<name>A0A1E3PBZ8_WICAA</name>
<dbReference type="InterPro" id="IPR044641">
    <property type="entry name" value="Lsm7/SmG-like"/>
</dbReference>
<dbReference type="SUPFAM" id="SSF50182">
    <property type="entry name" value="Sm-like ribonucleoproteins"/>
    <property type="match status" value="1"/>
</dbReference>
<evidence type="ECO:0000256" key="8">
    <source>
        <dbReference type="ARBA" id="ARBA00023274"/>
    </source>
</evidence>
<dbReference type="EMBL" id="KV454208">
    <property type="protein sequence ID" value="ODQ62407.1"/>
    <property type="molecule type" value="Genomic_DNA"/>
</dbReference>
<comment type="similarity">
    <text evidence="2">Belongs to the snRNP Sm proteins family.</text>
</comment>
<evidence type="ECO:0000313" key="12">
    <source>
        <dbReference type="Proteomes" id="UP000094112"/>
    </source>
</evidence>
<evidence type="ECO:0000256" key="2">
    <source>
        <dbReference type="ARBA" id="ARBA00006850"/>
    </source>
</evidence>
<protein>
    <recommendedName>
        <fullName evidence="10">Sm domain-containing protein</fullName>
    </recommendedName>
</protein>
<keyword evidence="4" id="KW-0747">Spliceosome</keyword>
<dbReference type="PIRSF" id="PIRSF037188">
    <property type="entry name" value="U6_snRNA_Lsm7"/>
    <property type="match status" value="1"/>
</dbReference>
<dbReference type="GO" id="GO:0000932">
    <property type="term" value="C:P-body"/>
    <property type="evidence" value="ECO:0007669"/>
    <property type="project" value="EnsemblFungi"/>
</dbReference>
<dbReference type="GO" id="GO:0000290">
    <property type="term" value="P:deadenylation-dependent decapping of nuclear-transcribed mRNA"/>
    <property type="evidence" value="ECO:0007669"/>
    <property type="project" value="EnsemblFungi"/>
</dbReference>
<dbReference type="GO" id="GO:0071013">
    <property type="term" value="C:catalytic step 2 spliceosome"/>
    <property type="evidence" value="ECO:0007669"/>
    <property type="project" value="TreeGrafter"/>
</dbReference>
<feature type="compositionally biased region" description="Basic and acidic residues" evidence="9">
    <location>
        <begin position="24"/>
        <end position="35"/>
    </location>
</feature>
<dbReference type="PROSITE" id="PS52002">
    <property type="entry name" value="SM"/>
    <property type="match status" value="1"/>
</dbReference>
<dbReference type="GO" id="GO:1990726">
    <property type="term" value="C:Lsm1-7-Pat1 complex"/>
    <property type="evidence" value="ECO:0007669"/>
    <property type="project" value="EnsemblFungi"/>
</dbReference>
<feature type="compositionally biased region" description="Low complexity" evidence="9">
    <location>
        <begin position="1"/>
        <end position="13"/>
    </location>
</feature>